<dbReference type="AlphaFoldDB" id="A0A168AV52"/>
<dbReference type="GO" id="GO:0000287">
    <property type="term" value="F:magnesium ion binding"/>
    <property type="evidence" value="ECO:0007669"/>
    <property type="project" value="UniProtKB-UniRule"/>
</dbReference>
<dbReference type="InterPro" id="IPR023865">
    <property type="entry name" value="Aliphatic_acid_kinase_CS"/>
</dbReference>
<feature type="binding site" evidence="5">
    <location>
        <position position="98"/>
    </location>
    <ligand>
        <name>substrate</name>
    </ligand>
</feature>
<feature type="binding site" evidence="5">
    <location>
        <position position="8"/>
    </location>
    <ligand>
        <name>Mg(2+)</name>
        <dbReference type="ChEBI" id="CHEBI:18420"/>
    </ligand>
</feature>
<feature type="binding site" evidence="5">
    <location>
        <begin position="343"/>
        <end position="347"/>
    </location>
    <ligand>
        <name>ATP</name>
        <dbReference type="ChEBI" id="CHEBI:30616"/>
    </ligand>
</feature>
<dbReference type="NCBIfam" id="TIGR00016">
    <property type="entry name" value="ackA"/>
    <property type="match status" value="1"/>
</dbReference>
<keyword evidence="5" id="KW-0460">Magnesium</keyword>
<dbReference type="HAMAP" id="MF_00020">
    <property type="entry name" value="Acetate_kinase"/>
    <property type="match status" value="1"/>
</dbReference>
<comment type="cofactor">
    <cofactor evidence="5">
        <name>Mg(2+)</name>
        <dbReference type="ChEBI" id="CHEBI:18420"/>
    </cofactor>
</comment>
<dbReference type="OrthoDB" id="67445at2759"/>
<organism evidence="6 7">
    <name type="scientific">Akanthomyces lecanii RCEF 1005</name>
    <dbReference type="NCBI Taxonomy" id="1081108"/>
    <lineage>
        <taxon>Eukaryota</taxon>
        <taxon>Fungi</taxon>
        <taxon>Dikarya</taxon>
        <taxon>Ascomycota</taxon>
        <taxon>Pezizomycotina</taxon>
        <taxon>Sordariomycetes</taxon>
        <taxon>Hypocreomycetidae</taxon>
        <taxon>Hypocreales</taxon>
        <taxon>Cordycipitaceae</taxon>
        <taxon>Akanthomyces</taxon>
        <taxon>Cordyceps confragosa</taxon>
    </lineage>
</organism>
<reference evidence="6 7" key="1">
    <citation type="journal article" date="2016" name="Genome Biol. Evol.">
        <title>Divergent and convergent evolution of fungal pathogenicity.</title>
        <authorList>
            <person name="Shang Y."/>
            <person name="Xiao G."/>
            <person name="Zheng P."/>
            <person name="Cen K."/>
            <person name="Zhan S."/>
            <person name="Wang C."/>
        </authorList>
    </citation>
    <scope>NUCLEOTIDE SEQUENCE [LARGE SCALE GENOMIC DNA]</scope>
    <source>
        <strain evidence="6 7">RCEF 1005</strain>
    </source>
</reference>
<name>A0A168AV52_CORDF</name>
<dbReference type="UniPathway" id="UPA00340">
    <property type="reaction ID" value="UER00458"/>
</dbReference>
<comment type="caution">
    <text evidence="6">The sequence shown here is derived from an EMBL/GenBank/DDBJ whole genome shotgun (WGS) entry which is preliminary data.</text>
</comment>
<comment type="catalytic activity">
    <reaction evidence="5">
        <text>acetate + ATP = acetyl phosphate + ADP</text>
        <dbReference type="Rhea" id="RHEA:11352"/>
        <dbReference type="ChEBI" id="CHEBI:22191"/>
        <dbReference type="ChEBI" id="CHEBI:30089"/>
        <dbReference type="ChEBI" id="CHEBI:30616"/>
        <dbReference type="ChEBI" id="CHEBI:456216"/>
        <dbReference type="EC" id="2.7.2.1"/>
    </reaction>
</comment>
<feature type="active site" description="Proton donor/acceptor" evidence="5">
    <location>
        <position position="154"/>
    </location>
</feature>
<feature type="site" description="Transition state stabilizer" evidence="5">
    <location>
        <position position="247"/>
    </location>
</feature>
<evidence type="ECO:0000256" key="5">
    <source>
        <dbReference type="HAMAP-Rule" id="MF_03131"/>
    </source>
</evidence>
<dbReference type="InterPro" id="IPR000890">
    <property type="entry name" value="Aliphatic_acid_kin_short-chain"/>
</dbReference>
<dbReference type="InterPro" id="IPR004372">
    <property type="entry name" value="Ac/propionate_kinase"/>
</dbReference>
<dbReference type="STRING" id="1081108.A0A168AV52"/>
<dbReference type="GO" id="GO:0006083">
    <property type="term" value="P:acetate metabolic process"/>
    <property type="evidence" value="ECO:0007669"/>
    <property type="project" value="TreeGrafter"/>
</dbReference>
<dbReference type="Gene3D" id="3.30.420.40">
    <property type="match status" value="2"/>
</dbReference>
<keyword evidence="5" id="KW-0479">Metal-binding</keyword>
<feature type="binding site" evidence="5">
    <location>
        <position position="401"/>
    </location>
    <ligand>
        <name>Mg(2+)</name>
        <dbReference type="ChEBI" id="CHEBI:18420"/>
    </ligand>
</feature>
<evidence type="ECO:0000313" key="6">
    <source>
        <dbReference type="EMBL" id="OAA69235.1"/>
    </source>
</evidence>
<accession>A0A168AV52</accession>
<gene>
    <name evidence="6" type="ORF">LEL_10111</name>
</gene>
<dbReference type="PRINTS" id="PR00471">
    <property type="entry name" value="ACETATEKNASE"/>
</dbReference>
<feature type="binding site" evidence="5">
    <location>
        <position position="15"/>
    </location>
    <ligand>
        <name>ATP</name>
        <dbReference type="ChEBI" id="CHEBI:30616"/>
    </ligand>
</feature>
<comment type="similarity">
    <text evidence="5">Belongs to the acetokinase family.</text>
</comment>
<comment type="caution">
    <text evidence="5">Lacks conserved residue(s) required for the propagation of feature annotation.</text>
</comment>
<dbReference type="GO" id="GO:0008776">
    <property type="term" value="F:acetate kinase activity"/>
    <property type="evidence" value="ECO:0007669"/>
    <property type="project" value="UniProtKB-UniRule"/>
</dbReference>
<keyword evidence="1 5" id="KW-0808">Transferase</keyword>
<evidence type="ECO:0000256" key="1">
    <source>
        <dbReference type="ARBA" id="ARBA00022679"/>
    </source>
</evidence>
<dbReference type="EC" id="2.7.2.1" evidence="5"/>
<keyword evidence="2 5" id="KW-0547">Nucleotide-binding</keyword>
<feature type="binding site" evidence="5">
    <location>
        <begin position="214"/>
        <end position="218"/>
    </location>
    <ligand>
        <name>ATP</name>
        <dbReference type="ChEBI" id="CHEBI:30616"/>
    </ligand>
</feature>
<keyword evidence="3 5" id="KW-0418">Kinase</keyword>
<keyword evidence="4 5" id="KW-0067">ATP-binding</keyword>
<evidence type="ECO:0000313" key="7">
    <source>
        <dbReference type="Proteomes" id="UP000076881"/>
    </source>
</evidence>
<dbReference type="GO" id="GO:0006085">
    <property type="term" value="P:acetyl-CoA biosynthetic process"/>
    <property type="evidence" value="ECO:0007669"/>
    <property type="project" value="UniProtKB-UniRule"/>
</dbReference>
<comment type="pathway">
    <text evidence="5">Metabolic intermediate biosynthesis; acetyl-CoA biosynthesis; acetyl-CoA from acetate: step 1/2.</text>
</comment>
<dbReference type="EMBL" id="AZHF01000011">
    <property type="protein sequence ID" value="OAA69235.1"/>
    <property type="molecule type" value="Genomic_DNA"/>
</dbReference>
<protein>
    <recommendedName>
        <fullName evidence="5">Probable acetate kinase</fullName>
        <ecNumber evidence="5">2.7.2.1</ecNumber>
    </recommendedName>
    <alternativeName>
        <fullName evidence="5">Acetokinase</fullName>
    </alternativeName>
</protein>
<evidence type="ECO:0000256" key="3">
    <source>
        <dbReference type="ARBA" id="ARBA00022777"/>
    </source>
</evidence>
<dbReference type="PANTHER" id="PTHR21060">
    <property type="entry name" value="ACETATE KINASE"/>
    <property type="match status" value="1"/>
</dbReference>
<dbReference type="Proteomes" id="UP000076881">
    <property type="component" value="Unassembled WGS sequence"/>
</dbReference>
<dbReference type="PROSITE" id="PS01076">
    <property type="entry name" value="ACETATE_KINASE_2"/>
    <property type="match status" value="1"/>
</dbReference>
<dbReference type="InterPro" id="IPR043129">
    <property type="entry name" value="ATPase_NBD"/>
</dbReference>
<proteinExistence type="inferred from homology"/>
<feature type="site" description="Transition state stabilizer" evidence="5">
    <location>
        <position position="186"/>
    </location>
</feature>
<keyword evidence="7" id="KW-1185">Reference proteome</keyword>
<dbReference type="GO" id="GO:0005524">
    <property type="term" value="F:ATP binding"/>
    <property type="evidence" value="ECO:0007669"/>
    <property type="project" value="UniProtKB-KW"/>
</dbReference>
<dbReference type="PIRSF" id="PIRSF000722">
    <property type="entry name" value="Acetate_prop_kin"/>
    <property type="match status" value="1"/>
</dbReference>
<dbReference type="PANTHER" id="PTHR21060:SF15">
    <property type="entry name" value="ACETATE KINASE-RELATED"/>
    <property type="match status" value="1"/>
</dbReference>
<dbReference type="SUPFAM" id="SSF53067">
    <property type="entry name" value="Actin-like ATPase domain"/>
    <property type="match status" value="2"/>
</dbReference>
<dbReference type="PROSITE" id="PS01075">
    <property type="entry name" value="ACETATE_KINASE_1"/>
    <property type="match status" value="1"/>
</dbReference>
<evidence type="ECO:0000256" key="4">
    <source>
        <dbReference type="ARBA" id="ARBA00022840"/>
    </source>
</evidence>
<sequence length="416" mass="44742">MKIILSINAGSSSVKASVYTATSNGLPRQIAAVNINGLTVSNATMGYWRYGETIAKDKHVQAVQNQRDAVKLLLDTLVNDAGLSEIGSENDIAVACHRIVHGGNYDCARVITKDLYSSLEELASLAPLHNGMALSIVDSCIKWLPSTTQVACFDTQFHATIPSHISTYPINQVAAKKGGLRKYGFHGISYAFISRSVAAFLDKDLDGLNMIALHLGSGASACAIKGGRSWDTSMGLTPLSGLPGATRCGDVDPSLVFHYAHYVEELDRRLPGTMHVADAEDILNHRCGWKSLTGTTEFALIASSVEPGCVLAFDLLVDRVCGFIGRYFVSLEGRVDALVFAGGIGEHCAALRRAVVQRVGCLGFSLDEMRNDEMVEGPGPEVRDIGSGNSWPRVLVCSTDEQSEMARTCAENDKLW</sequence>
<dbReference type="Pfam" id="PF00871">
    <property type="entry name" value="Acetate_kinase"/>
    <property type="match status" value="1"/>
</dbReference>
<evidence type="ECO:0000256" key="2">
    <source>
        <dbReference type="ARBA" id="ARBA00022741"/>
    </source>
</evidence>